<dbReference type="Proteomes" id="UP000757435">
    <property type="component" value="Unassembled WGS sequence"/>
</dbReference>
<dbReference type="EMBL" id="JAHHHD010000066">
    <property type="protein sequence ID" value="MBW4662273.1"/>
    <property type="molecule type" value="Genomic_DNA"/>
</dbReference>
<evidence type="ECO:0000313" key="1">
    <source>
        <dbReference type="EMBL" id="MBW4662273.1"/>
    </source>
</evidence>
<dbReference type="InterPro" id="IPR037257">
    <property type="entry name" value="T2SS_E_N_sf"/>
</dbReference>
<comment type="caution">
    <text evidence="1">The sequence shown here is derived from an EMBL/GenBank/DDBJ whole genome shotgun (WGS) entry which is preliminary data.</text>
</comment>
<evidence type="ECO:0000313" key="2">
    <source>
        <dbReference type="Proteomes" id="UP000757435"/>
    </source>
</evidence>
<accession>A0A951US84</accession>
<proteinExistence type="predicted"/>
<dbReference type="SUPFAM" id="SSF160246">
    <property type="entry name" value="EspE N-terminal domain-like"/>
    <property type="match status" value="1"/>
</dbReference>
<organism evidence="1 2">
    <name type="scientific">Drouetiella hepatica Uher 2000/2452</name>
    <dbReference type="NCBI Taxonomy" id="904376"/>
    <lineage>
        <taxon>Bacteria</taxon>
        <taxon>Bacillati</taxon>
        <taxon>Cyanobacteriota</taxon>
        <taxon>Cyanophyceae</taxon>
        <taxon>Oculatellales</taxon>
        <taxon>Oculatellaceae</taxon>
        <taxon>Drouetiella</taxon>
    </lineage>
</organism>
<sequence length="131" mass="14384">MGRPILPSIVSAPNPSPIPPSIVPVPSPNPILPVIVAPPVIVPTTLSGARGKKQFAIASPVSPNDQAIKLGRILVNKKLISPPQLESALIHQNYCDRKLGELLMEKNLISDEQLEQALREQYWRKNGYWVI</sequence>
<reference evidence="1" key="2">
    <citation type="journal article" date="2022" name="Microbiol. Resour. Announc.">
        <title>Metagenome Sequencing to Explore Phylogenomics of Terrestrial Cyanobacteria.</title>
        <authorList>
            <person name="Ward R.D."/>
            <person name="Stajich J.E."/>
            <person name="Johansen J.R."/>
            <person name="Huntemann M."/>
            <person name="Clum A."/>
            <person name="Foster B."/>
            <person name="Foster B."/>
            <person name="Roux S."/>
            <person name="Palaniappan K."/>
            <person name="Varghese N."/>
            <person name="Mukherjee S."/>
            <person name="Reddy T.B.K."/>
            <person name="Daum C."/>
            <person name="Copeland A."/>
            <person name="Chen I.A."/>
            <person name="Ivanova N.N."/>
            <person name="Kyrpides N.C."/>
            <person name="Shapiro N."/>
            <person name="Eloe-Fadrosh E.A."/>
            <person name="Pietrasiak N."/>
        </authorList>
    </citation>
    <scope>NUCLEOTIDE SEQUENCE</scope>
    <source>
        <strain evidence="1">UHER 2000/2452</strain>
    </source>
</reference>
<protein>
    <submittedName>
        <fullName evidence="1">Uncharacterized protein</fullName>
    </submittedName>
</protein>
<reference evidence="1" key="1">
    <citation type="submission" date="2021-05" db="EMBL/GenBank/DDBJ databases">
        <authorList>
            <person name="Pietrasiak N."/>
            <person name="Ward R."/>
            <person name="Stajich J.E."/>
            <person name="Kurbessoian T."/>
        </authorList>
    </citation>
    <scope>NUCLEOTIDE SEQUENCE</scope>
    <source>
        <strain evidence="1">UHER 2000/2452</strain>
    </source>
</reference>
<name>A0A951US84_9CYAN</name>
<dbReference type="AlphaFoldDB" id="A0A951US84"/>
<gene>
    <name evidence="1" type="ORF">KME15_26775</name>
</gene>